<evidence type="ECO:0000256" key="4">
    <source>
        <dbReference type="ARBA" id="ARBA00022801"/>
    </source>
</evidence>
<comment type="catalytic activity">
    <reaction evidence="7">
        <text>O-phospho-L-seryl-[protein] + H2O = L-seryl-[protein] + phosphate</text>
        <dbReference type="Rhea" id="RHEA:20629"/>
        <dbReference type="Rhea" id="RHEA-COMP:9863"/>
        <dbReference type="Rhea" id="RHEA-COMP:11604"/>
        <dbReference type="ChEBI" id="CHEBI:15377"/>
        <dbReference type="ChEBI" id="CHEBI:29999"/>
        <dbReference type="ChEBI" id="CHEBI:43474"/>
        <dbReference type="ChEBI" id="CHEBI:83421"/>
        <dbReference type="EC" id="3.1.3.16"/>
    </reaction>
</comment>
<dbReference type="Proteomes" id="UP000265768">
    <property type="component" value="Unassembled WGS sequence"/>
</dbReference>
<dbReference type="EMBL" id="QZEY01000006">
    <property type="protein sequence ID" value="RJL31694.1"/>
    <property type="molecule type" value="Genomic_DNA"/>
</dbReference>
<keyword evidence="4" id="KW-0378">Hydrolase</keyword>
<dbReference type="OrthoDB" id="9801841at2"/>
<keyword evidence="5" id="KW-0904">Protein phosphatase</keyword>
<evidence type="ECO:0000256" key="7">
    <source>
        <dbReference type="ARBA" id="ARBA00047761"/>
    </source>
</evidence>
<comment type="catalytic activity">
    <reaction evidence="8">
        <text>O-phospho-L-threonyl-[protein] + H2O = L-threonyl-[protein] + phosphate</text>
        <dbReference type="Rhea" id="RHEA:47004"/>
        <dbReference type="Rhea" id="RHEA-COMP:11060"/>
        <dbReference type="Rhea" id="RHEA-COMP:11605"/>
        <dbReference type="ChEBI" id="CHEBI:15377"/>
        <dbReference type="ChEBI" id="CHEBI:30013"/>
        <dbReference type="ChEBI" id="CHEBI:43474"/>
        <dbReference type="ChEBI" id="CHEBI:61977"/>
        <dbReference type="EC" id="3.1.3.16"/>
    </reaction>
</comment>
<comment type="caution">
    <text evidence="13">The sequence shown here is derived from an EMBL/GenBank/DDBJ whole genome shotgun (WGS) entry which is preliminary data.</text>
</comment>
<name>A0A3A4AWG4_9ACTN</name>
<evidence type="ECO:0000256" key="5">
    <source>
        <dbReference type="ARBA" id="ARBA00022912"/>
    </source>
</evidence>
<dbReference type="GO" id="GO:0004722">
    <property type="term" value="F:protein serine/threonine phosphatase activity"/>
    <property type="evidence" value="ECO:0007669"/>
    <property type="project" value="UniProtKB-EC"/>
</dbReference>
<dbReference type="InterPro" id="IPR015655">
    <property type="entry name" value="PP2C"/>
</dbReference>
<dbReference type="FunFam" id="3.60.40.10:FF:000002">
    <property type="entry name" value="Serine/threonine phosphatase stp"/>
    <property type="match status" value="1"/>
</dbReference>
<gene>
    <name evidence="13" type="ORF">D5H75_18495</name>
</gene>
<evidence type="ECO:0000259" key="12">
    <source>
        <dbReference type="PROSITE" id="PS51746"/>
    </source>
</evidence>
<comment type="cofactor">
    <cofactor evidence="1">
        <name>Mn(2+)</name>
        <dbReference type="ChEBI" id="CHEBI:29035"/>
    </cofactor>
</comment>
<dbReference type="InterPro" id="IPR036457">
    <property type="entry name" value="PPM-type-like_dom_sf"/>
</dbReference>
<dbReference type="RefSeq" id="WP_119927722.1">
    <property type="nucleotide sequence ID" value="NZ_QZEY01000006.1"/>
</dbReference>
<keyword evidence="14" id="KW-1185">Reference proteome</keyword>
<protein>
    <recommendedName>
        <fullName evidence="9">Serine/threonine protein phosphatase PstP</fullName>
        <ecNumber evidence="2">3.1.3.16</ecNumber>
    </recommendedName>
    <alternativeName>
        <fullName evidence="11">Mycobacterial Ser/Thr phosphatase</fullName>
    </alternativeName>
    <alternativeName>
        <fullName evidence="10">PP2C-family Ser/Thr phosphatase</fullName>
    </alternativeName>
</protein>
<dbReference type="GO" id="GO:0046872">
    <property type="term" value="F:metal ion binding"/>
    <property type="evidence" value="ECO:0007669"/>
    <property type="project" value="UniProtKB-KW"/>
</dbReference>
<evidence type="ECO:0000313" key="13">
    <source>
        <dbReference type="EMBL" id="RJL31694.1"/>
    </source>
</evidence>
<evidence type="ECO:0000256" key="3">
    <source>
        <dbReference type="ARBA" id="ARBA00022723"/>
    </source>
</evidence>
<feature type="domain" description="PPM-type phosphatase" evidence="12">
    <location>
        <begin position="10"/>
        <end position="245"/>
    </location>
</feature>
<evidence type="ECO:0000256" key="10">
    <source>
        <dbReference type="ARBA" id="ARBA00077741"/>
    </source>
</evidence>
<evidence type="ECO:0000256" key="2">
    <source>
        <dbReference type="ARBA" id="ARBA00013081"/>
    </source>
</evidence>
<evidence type="ECO:0000256" key="11">
    <source>
        <dbReference type="ARBA" id="ARBA00079123"/>
    </source>
</evidence>
<dbReference type="EC" id="3.1.3.16" evidence="2"/>
<reference evidence="13 14" key="1">
    <citation type="submission" date="2018-09" db="EMBL/GenBank/DDBJ databases">
        <title>YIM 75507 draft genome.</title>
        <authorList>
            <person name="Tang S."/>
            <person name="Feng Y."/>
        </authorList>
    </citation>
    <scope>NUCLEOTIDE SEQUENCE [LARGE SCALE GENOMIC DNA]</scope>
    <source>
        <strain evidence="13 14">YIM 75507</strain>
    </source>
</reference>
<sequence length="268" mass="28431">MTDNGLLELRYAVGSDTGLRRELNEDSAYASPRLLAVADGMGGHAAGEVASSVAVAALSDLDDGLPEDLGGVDLIAALSAGVADASHRLKDLAERNPSLEGMGTTLTAVLWHDGRMALAHVGDSRGYLLRDGKLYQITRDHTLVQSLVDDGRMDPERAAEHPRRSMLMRALQSTGSAEPDLVMRTVVPGDRYLLCSDGLSGVVQPETLHEILTDVDDREEAVRRLIELANQGGGPDNITCVVIDVVEVTRPAPHTGEKSLAGAAANPR</sequence>
<dbReference type="PANTHER" id="PTHR47992">
    <property type="entry name" value="PROTEIN PHOSPHATASE"/>
    <property type="match status" value="1"/>
</dbReference>
<evidence type="ECO:0000256" key="1">
    <source>
        <dbReference type="ARBA" id="ARBA00001936"/>
    </source>
</evidence>
<organism evidence="13 14">
    <name type="scientific">Bailinhaonella thermotolerans</name>
    <dbReference type="NCBI Taxonomy" id="1070861"/>
    <lineage>
        <taxon>Bacteria</taxon>
        <taxon>Bacillati</taxon>
        <taxon>Actinomycetota</taxon>
        <taxon>Actinomycetes</taxon>
        <taxon>Streptosporangiales</taxon>
        <taxon>Streptosporangiaceae</taxon>
        <taxon>Bailinhaonella</taxon>
    </lineage>
</organism>
<dbReference type="InterPro" id="IPR001932">
    <property type="entry name" value="PPM-type_phosphatase-like_dom"/>
</dbReference>
<accession>A0A3A4AWG4</accession>
<evidence type="ECO:0000256" key="9">
    <source>
        <dbReference type="ARBA" id="ARBA00071184"/>
    </source>
</evidence>
<proteinExistence type="predicted"/>
<dbReference type="SMART" id="SM00332">
    <property type="entry name" value="PP2Cc"/>
    <property type="match status" value="1"/>
</dbReference>
<evidence type="ECO:0000256" key="6">
    <source>
        <dbReference type="ARBA" id="ARBA00023211"/>
    </source>
</evidence>
<keyword evidence="3" id="KW-0479">Metal-binding</keyword>
<dbReference type="Pfam" id="PF13672">
    <property type="entry name" value="PP2C_2"/>
    <property type="match status" value="1"/>
</dbReference>
<evidence type="ECO:0000313" key="14">
    <source>
        <dbReference type="Proteomes" id="UP000265768"/>
    </source>
</evidence>
<keyword evidence="6" id="KW-0464">Manganese</keyword>
<dbReference type="SUPFAM" id="SSF81606">
    <property type="entry name" value="PP2C-like"/>
    <property type="match status" value="1"/>
</dbReference>
<dbReference type="AlphaFoldDB" id="A0A3A4AWG4"/>
<dbReference type="SMART" id="SM00331">
    <property type="entry name" value="PP2C_SIG"/>
    <property type="match status" value="1"/>
</dbReference>
<dbReference type="Gene3D" id="3.60.40.10">
    <property type="entry name" value="PPM-type phosphatase domain"/>
    <property type="match status" value="1"/>
</dbReference>
<dbReference type="CDD" id="cd00143">
    <property type="entry name" value="PP2Cc"/>
    <property type="match status" value="1"/>
</dbReference>
<dbReference type="PROSITE" id="PS51746">
    <property type="entry name" value="PPM_2"/>
    <property type="match status" value="1"/>
</dbReference>
<evidence type="ECO:0000256" key="8">
    <source>
        <dbReference type="ARBA" id="ARBA00048336"/>
    </source>
</evidence>